<evidence type="ECO:0008006" key="3">
    <source>
        <dbReference type="Google" id="ProtNLM"/>
    </source>
</evidence>
<comment type="caution">
    <text evidence="1">The sequence shown here is derived from an EMBL/GenBank/DDBJ whole genome shotgun (WGS) entry which is preliminary data.</text>
</comment>
<dbReference type="RefSeq" id="WP_099864432.1">
    <property type="nucleotide sequence ID" value="NZ_PEOG01000123.1"/>
</dbReference>
<protein>
    <recommendedName>
        <fullName evidence="3">DUF883 domain-containing protein</fullName>
    </recommendedName>
</protein>
<reference evidence="1 2" key="1">
    <citation type="submission" date="2017-11" db="EMBL/GenBank/DDBJ databases">
        <title>Draft genome sequence of Mitsuaria sp. HWN-4.</title>
        <authorList>
            <person name="Gundlapally S.R."/>
        </authorList>
    </citation>
    <scope>NUCLEOTIDE SEQUENCE [LARGE SCALE GENOMIC DNA]</scope>
    <source>
        <strain evidence="1 2">HWN-4</strain>
    </source>
</reference>
<name>A0A2G9C4I6_9BURK</name>
<evidence type="ECO:0000313" key="2">
    <source>
        <dbReference type="Proteomes" id="UP000231501"/>
    </source>
</evidence>
<keyword evidence="2" id="KW-1185">Reference proteome</keyword>
<evidence type="ECO:0000313" key="1">
    <source>
        <dbReference type="EMBL" id="PIM50554.1"/>
    </source>
</evidence>
<dbReference type="AlphaFoldDB" id="A0A2G9C4I6"/>
<gene>
    <name evidence="1" type="ORF">CS062_24385</name>
</gene>
<organism evidence="1 2">
    <name type="scientific">Roseateles chitinivorans</name>
    <dbReference type="NCBI Taxonomy" id="2917965"/>
    <lineage>
        <taxon>Bacteria</taxon>
        <taxon>Pseudomonadati</taxon>
        <taxon>Pseudomonadota</taxon>
        <taxon>Betaproteobacteria</taxon>
        <taxon>Burkholderiales</taxon>
        <taxon>Sphaerotilaceae</taxon>
        <taxon>Roseateles</taxon>
    </lineage>
</organism>
<proteinExistence type="predicted"/>
<sequence length="121" mass="12934">MSTTPNNEKSDKSVPFTTADDAAKIANGSAPSSTAAVDLVNRVADKAHATIDRLATTAAPKAQQLQKSLEDTNELLHERADRLRTTGNEWCDSLRANVREHPLMAVGTAVAVGLLIARLTR</sequence>
<dbReference type="OrthoDB" id="9154343at2"/>
<dbReference type="Proteomes" id="UP000231501">
    <property type="component" value="Unassembled WGS sequence"/>
</dbReference>
<accession>A0A2G9C4I6</accession>
<dbReference type="EMBL" id="PEOG01000123">
    <property type="protein sequence ID" value="PIM50554.1"/>
    <property type="molecule type" value="Genomic_DNA"/>
</dbReference>